<name>A0A835PVP2_VANPL</name>
<organism evidence="1 2">
    <name type="scientific">Vanilla planifolia</name>
    <name type="common">Vanilla</name>
    <dbReference type="NCBI Taxonomy" id="51239"/>
    <lineage>
        <taxon>Eukaryota</taxon>
        <taxon>Viridiplantae</taxon>
        <taxon>Streptophyta</taxon>
        <taxon>Embryophyta</taxon>
        <taxon>Tracheophyta</taxon>
        <taxon>Spermatophyta</taxon>
        <taxon>Magnoliopsida</taxon>
        <taxon>Liliopsida</taxon>
        <taxon>Asparagales</taxon>
        <taxon>Orchidaceae</taxon>
        <taxon>Vanilloideae</taxon>
        <taxon>Vanilleae</taxon>
        <taxon>Vanilla</taxon>
    </lineage>
</organism>
<evidence type="ECO:0000313" key="2">
    <source>
        <dbReference type="Proteomes" id="UP000636800"/>
    </source>
</evidence>
<proteinExistence type="predicted"/>
<dbReference type="OrthoDB" id="1079501at2759"/>
<keyword evidence="2" id="KW-1185">Reference proteome</keyword>
<comment type="caution">
    <text evidence="1">The sequence shown here is derived from an EMBL/GenBank/DDBJ whole genome shotgun (WGS) entry which is preliminary data.</text>
</comment>
<protein>
    <submittedName>
        <fullName evidence="1">Uncharacterized protein</fullName>
    </submittedName>
</protein>
<gene>
    <name evidence="1" type="ORF">HPP92_023616</name>
</gene>
<dbReference type="Proteomes" id="UP000636800">
    <property type="component" value="Chromosome 12"/>
</dbReference>
<sequence length="79" mass="9043">MRDQQCSQELDLAQIMKSEKEAYANALRASPQKVKSFKETLASAPMNGKALHGRMVEKSNEVVWWQLSAKYGRFKHCID</sequence>
<dbReference type="AlphaFoldDB" id="A0A835PVP2"/>
<evidence type="ECO:0000313" key="1">
    <source>
        <dbReference type="EMBL" id="KAG0458459.1"/>
    </source>
</evidence>
<accession>A0A835PVP2</accession>
<reference evidence="1 2" key="1">
    <citation type="journal article" date="2020" name="Nat. Food">
        <title>A phased Vanilla planifolia genome enables genetic improvement of flavour and production.</title>
        <authorList>
            <person name="Hasing T."/>
            <person name="Tang H."/>
            <person name="Brym M."/>
            <person name="Khazi F."/>
            <person name="Huang T."/>
            <person name="Chambers A.H."/>
        </authorList>
    </citation>
    <scope>NUCLEOTIDE SEQUENCE [LARGE SCALE GENOMIC DNA]</scope>
    <source>
        <tissue evidence="1">Leaf</tissue>
    </source>
</reference>
<dbReference type="EMBL" id="JADCNL010000012">
    <property type="protein sequence ID" value="KAG0458459.1"/>
    <property type="molecule type" value="Genomic_DNA"/>
</dbReference>